<evidence type="ECO:0000256" key="6">
    <source>
        <dbReference type="SAM" id="Phobius"/>
    </source>
</evidence>
<feature type="domain" description="Cytochrome C biogenesis protein transmembrane" evidence="7">
    <location>
        <begin position="9"/>
        <end position="220"/>
    </location>
</feature>
<dbReference type="PANTHER" id="PTHR31272">
    <property type="entry name" value="CYTOCHROME C-TYPE BIOGENESIS PROTEIN HI_1454-RELATED"/>
    <property type="match status" value="1"/>
</dbReference>
<reference evidence="9" key="1">
    <citation type="submission" date="2016-10" db="EMBL/GenBank/DDBJ databases">
        <authorList>
            <person name="Varghese N."/>
            <person name="Submissions S."/>
        </authorList>
    </citation>
    <scope>NUCLEOTIDE SEQUENCE [LARGE SCALE GENOMIC DNA]</scope>
    <source>
        <strain evidence="9">DSM 3669</strain>
    </source>
</reference>
<feature type="transmembrane region" description="Helical" evidence="6">
    <location>
        <begin position="87"/>
        <end position="109"/>
    </location>
</feature>
<evidence type="ECO:0000256" key="2">
    <source>
        <dbReference type="ARBA" id="ARBA00006143"/>
    </source>
</evidence>
<keyword evidence="5 6" id="KW-0472">Membrane</keyword>
<dbReference type="RefSeq" id="WP_092485925.1">
    <property type="nucleotide sequence ID" value="NZ_FOYM01000027.1"/>
</dbReference>
<feature type="transmembrane region" description="Helical" evidence="6">
    <location>
        <begin position="130"/>
        <end position="154"/>
    </location>
</feature>
<organism evidence="8 9">
    <name type="scientific">Desulfoscipio geothermicus DSM 3669</name>
    <dbReference type="NCBI Taxonomy" id="1121426"/>
    <lineage>
        <taxon>Bacteria</taxon>
        <taxon>Bacillati</taxon>
        <taxon>Bacillota</taxon>
        <taxon>Clostridia</taxon>
        <taxon>Eubacteriales</taxon>
        <taxon>Desulfallaceae</taxon>
        <taxon>Desulfoscipio</taxon>
    </lineage>
</organism>
<dbReference type="InterPro" id="IPR003834">
    <property type="entry name" value="Cyt_c_assmbl_TM_dom"/>
</dbReference>
<evidence type="ECO:0000256" key="1">
    <source>
        <dbReference type="ARBA" id="ARBA00004141"/>
    </source>
</evidence>
<dbReference type="Proteomes" id="UP000199584">
    <property type="component" value="Unassembled WGS sequence"/>
</dbReference>
<dbReference type="AlphaFoldDB" id="A0A1I6E6C6"/>
<keyword evidence="9" id="KW-1185">Reference proteome</keyword>
<evidence type="ECO:0000313" key="9">
    <source>
        <dbReference type="Proteomes" id="UP000199584"/>
    </source>
</evidence>
<gene>
    <name evidence="8" type="ORF">SAMN05660706_12730</name>
</gene>
<proteinExistence type="inferred from homology"/>
<feature type="transmembrane region" description="Helical" evidence="6">
    <location>
        <begin position="166"/>
        <end position="191"/>
    </location>
</feature>
<evidence type="ECO:0000256" key="5">
    <source>
        <dbReference type="ARBA" id="ARBA00023136"/>
    </source>
</evidence>
<dbReference type="STRING" id="39060.SAMN05660706_12730"/>
<dbReference type="InterPro" id="IPR051790">
    <property type="entry name" value="Cytochrome_c-biogenesis_DsbD"/>
</dbReference>
<protein>
    <submittedName>
        <fullName evidence="8">Cytochrome c-type biogenesis protein</fullName>
    </submittedName>
</protein>
<dbReference type="OrthoDB" id="9809733at2"/>
<dbReference type="PANTHER" id="PTHR31272:SF4">
    <property type="entry name" value="CYTOCHROME C-TYPE BIOGENESIS PROTEIN HI_1454-RELATED"/>
    <property type="match status" value="1"/>
</dbReference>
<name>A0A1I6E6C6_9FIRM</name>
<evidence type="ECO:0000256" key="4">
    <source>
        <dbReference type="ARBA" id="ARBA00022989"/>
    </source>
</evidence>
<dbReference type="GO" id="GO:0017004">
    <property type="term" value="P:cytochrome complex assembly"/>
    <property type="evidence" value="ECO:0007669"/>
    <property type="project" value="InterPro"/>
</dbReference>
<comment type="subcellular location">
    <subcellularLocation>
        <location evidence="1">Membrane</location>
        <topology evidence="1">Multi-pass membrane protein</topology>
    </subcellularLocation>
</comment>
<accession>A0A1I6E6C6</accession>
<evidence type="ECO:0000256" key="3">
    <source>
        <dbReference type="ARBA" id="ARBA00022692"/>
    </source>
</evidence>
<evidence type="ECO:0000313" key="8">
    <source>
        <dbReference type="EMBL" id="SFR13299.1"/>
    </source>
</evidence>
<feature type="transmembrane region" description="Helical" evidence="6">
    <location>
        <begin position="203"/>
        <end position="224"/>
    </location>
</feature>
<comment type="similarity">
    <text evidence="2">Belongs to the DsbD family.</text>
</comment>
<keyword evidence="3 6" id="KW-0812">Transmembrane</keyword>
<dbReference type="EMBL" id="FOYM01000027">
    <property type="protein sequence ID" value="SFR13299.1"/>
    <property type="molecule type" value="Genomic_DNA"/>
</dbReference>
<sequence length="232" mass="24789">MENLSLLNAGLAFMFGLLSFLSPCVLPLLPGYFSFIAGSGGDQGTMPERRRLVWNSTGFVLGFGVLFVGMGAAASGLGQWLNQNREMLTQIAGVIIIILGLHVSGLLPVKMLYRQVSWQPGRKLSGWPGAFVLGLSFAAAWTPCVGPVLASILLLAGSFETMTQGVILLTFFTMGLALPFMLAAFAAGFVYPALAKMRGVMPYINAVSGGLLIAMGVLLLFGIWDRLARVFY</sequence>
<feature type="transmembrane region" description="Helical" evidence="6">
    <location>
        <begin position="12"/>
        <end position="37"/>
    </location>
</feature>
<feature type="transmembrane region" description="Helical" evidence="6">
    <location>
        <begin position="58"/>
        <end position="81"/>
    </location>
</feature>
<dbReference type="Pfam" id="PF02683">
    <property type="entry name" value="DsbD_TM"/>
    <property type="match status" value="1"/>
</dbReference>
<dbReference type="GO" id="GO:0016020">
    <property type="term" value="C:membrane"/>
    <property type="evidence" value="ECO:0007669"/>
    <property type="project" value="UniProtKB-SubCell"/>
</dbReference>
<keyword evidence="4 6" id="KW-1133">Transmembrane helix</keyword>
<evidence type="ECO:0000259" key="7">
    <source>
        <dbReference type="Pfam" id="PF02683"/>
    </source>
</evidence>